<keyword evidence="2" id="KW-1185">Reference proteome</keyword>
<comment type="caution">
    <text evidence="1">The sequence shown here is derived from an EMBL/GenBank/DDBJ whole genome shotgun (WGS) entry which is preliminary data.</text>
</comment>
<reference evidence="1" key="1">
    <citation type="submission" date="2020-08" db="EMBL/GenBank/DDBJ databases">
        <title>Multicomponent nature underlies the extraordinary mechanical properties of spider dragline silk.</title>
        <authorList>
            <person name="Kono N."/>
            <person name="Nakamura H."/>
            <person name="Mori M."/>
            <person name="Yoshida Y."/>
            <person name="Ohtoshi R."/>
            <person name="Malay A.D."/>
            <person name="Moran D.A.P."/>
            <person name="Tomita M."/>
            <person name="Numata K."/>
            <person name="Arakawa K."/>
        </authorList>
    </citation>
    <scope>NUCLEOTIDE SEQUENCE</scope>
</reference>
<name>A0A8X6WMX1_9ARAC</name>
<proteinExistence type="predicted"/>
<organism evidence="1 2">
    <name type="scientific">Trichonephila inaurata madagascariensis</name>
    <dbReference type="NCBI Taxonomy" id="2747483"/>
    <lineage>
        <taxon>Eukaryota</taxon>
        <taxon>Metazoa</taxon>
        <taxon>Ecdysozoa</taxon>
        <taxon>Arthropoda</taxon>
        <taxon>Chelicerata</taxon>
        <taxon>Arachnida</taxon>
        <taxon>Araneae</taxon>
        <taxon>Araneomorphae</taxon>
        <taxon>Entelegynae</taxon>
        <taxon>Araneoidea</taxon>
        <taxon>Nephilidae</taxon>
        <taxon>Trichonephila</taxon>
        <taxon>Trichonephila inaurata</taxon>
    </lineage>
</organism>
<accession>A0A8X6WMX1</accession>
<dbReference type="AlphaFoldDB" id="A0A8X6WMX1"/>
<sequence length="53" mass="5999">GPKIASFSFRDNLHEGMRTAVTCIVTAGDGPLTTSLKKRPSFRRRTRYNDCLR</sequence>
<feature type="non-terminal residue" evidence="1">
    <location>
        <position position="1"/>
    </location>
</feature>
<protein>
    <submittedName>
        <fullName evidence="1">Uncharacterized protein</fullName>
    </submittedName>
</protein>
<dbReference type="Proteomes" id="UP000886998">
    <property type="component" value="Unassembled WGS sequence"/>
</dbReference>
<evidence type="ECO:0000313" key="1">
    <source>
        <dbReference type="EMBL" id="GFY36936.1"/>
    </source>
</evidence>
<dbReference type="EMBL" id="BMAV01000011">
    <property type="protein sequence ID" value="GFY36936.1"/>
    <property type="molecule type" value="Genomic_DNA"/>
</dbReference>
<dbReference type="OrthoDB" id="10411427at2759"/>
<gene>
    <name evidence="1" type="ORF">TNIN_439351</name>
</gene>
<evidence type="ECO:0000313" key="2">
    <source>
        <dbReference type="Proteomes" id="UP000886998"/>
    </source>
</evidence>